<keyword evidence="8 15" id="KW-0103">Bromodomain</keyword>
<feature type="region of interest" description="Disordered" evidence="16">
    <location>
        <begin position="1"/>
        <end position="49"/>
    </location>
</feature>
<feature type="compositionally biased region" description="Polar residues" evidence="16">
    <location>
        <begin position="40"/>
        <end position="49"/>
    </location>
</feature>
<dbReference type="InterPro" id="IPR016181">
    <property type="entry name" value="Acyl_CoA_acyltransferase"/>
</dbReference>
<evidence type="ECO:0000256" key="3">
    <source>
        <dbReference type="ARBA" id="ARBA00008607"/>
    </source>
</evidence>
<dbReference type="Pfam" id="PF06466">
    <property type="entry name" value="PCAF_N"/>
    <property type="match status" value="1"/>
</dbReference>
<evidence type="ECO:0000313" key="20">
    <source>
        <dbReference type="Proteomes" id="UP001152759"/>
    </source>
</evidence>
<dbReference type="InterPro" id="IPR037800">
    <property type="entry name" value="GCN5"/>
</dbReference>
<dbReference type="GO" id="GO:0005813">
    <property type="term" value="C:centrosome"/>
    <property type="evidence" value="ECO:0007669"/>
    <property type="project" value="UniProtKB-SubCell"/>
</dbReference>
<dbReference type="InterPro" id="IPR036427">
    <property type="entry name" value="Bromodomain-like_sf"/>
</dbReference>
<dbReference type="AlphaFoldDB" id="A0A9P0F5C3"/>
<dbReference type="InterPro" id="IPR000182">
    <property type="entry name" value="GNAT_dom"/>
</dbReference>
<keyword evidence="6" id="KW-0156">Chromatin regulator</keyword>
<evidence type="ECO:0000256" key="6">
    <source>
        <dbReference type="ARBA" id="ARBA00022853"/>
    </source>
</evidence>
<evidence type="ECO:0000256" key="7">
    <source>
        <dbReference type="ARBA" id="ARBA00023015"/>
    </source>
</evidence>
<feature type="compositionally biased region" description="Basic and acidic residues" evidence="16">
    <location>
        <begin position="352"/>
        <end position="366"/>
    </location>
</feature>
<proteinExistence type="inferred from homology"/>
<dbReference type="InterPro" id="IPR018359">
    <property type="entry name" value="Bromodomain_CS"/>
</dbReference>
<evidence type="ECO:0000256" key="2">
    <source>
        <dbReference type="ARBA" id="ARBA00004300"/>
    </source>
</evidence>
<feature type="compositionally biased region" description="Polar residues" evidence="16">
    <location>
        <begin position="369"/>
        <end position="379"/>
    </location>
</feature>
<dbReference type="InterPro" id="IPR001487">
    <property type="entry name" value="Bromodomain"/>
</dbReference>
<evidence type="ECO:0000256" key="5">
    <source>
        <dbReference type="ARBA" id="ARBA00022679"/>
    </source>
</evidence>
<dbReference type="PANTHER" id="PTHR45750:SF3">
    <property type="entry name" value="HISTONE ACETYLTRANSFERASE"/>
    <property type="match status" value="1"/>
</dbReference>
<dbReference type="GO" id="GO:0140672">
    <property type="term" value="C:ATAC complex"/>
    <property type="evidence" value="ECO:0007669"/>
    <property type="project" value="TreeGrafter"/>
</dbReference>
<evidence type="ECO:0000313" key="19">
    <source>
        <dbReference type="EMBL" id="CAH0390370.1"/>
    </source>
</evidence>
<keyword evidence="20" id="KW-1185">Reference proteome</keyword>
<evidence type="ECO:0000256" key="4">
    <source>
        <dbReference type="ARBA" id="ARBA00013184"/>
    </source>
</evidence>
<dbReference type="SMART" id="SM00297">
    <property type="entry name" value="BROMO"/>
    <property type="match status" value="1"/>
</dbReference>
<keyword evidence="5" id="KW-0808">Transferase</keyword>
<evidence type="ECO:0000256" key="10">
    <source>
        <dbReference type="ARBA" id="ARBA00023163"/>
    </source>
</evidence>
<dbReference type="Gene3D" id="1.20.920.10">
    <property type="entry name" value="Bromodomain-like"/>
    <property type="match status" value="1"/>
</dbReference>
<feature type="compositionally biased region" description="Basic and acidic residues" evidence="16">
    <location>
        <begin position="399"/>
        <end position="425"/>
    </location>
</feature>
<dbReference type="InterPro" id="IPR009464">
    <property type="entry name" value="PCAF_N"/>
</dbReference>
<evidence type="ECO:0000256" key="14">
    <source>
        <dbReference type="ARBA" id="ARBA00048940"/>
    </source>
</evidence>
<keyword evidence="10" id="KW-0804">Transcription</keyword>
<dbReference type="EC" id="2.3.1.48" evidence="4"/>
<name>A0A9P0F5C3_BEMTA</name>
<keyword evidence="11" id="KW-0963">Cytoplasm</keyword>
<keyword evidence="13" id="KW-0012">Acyltransferase</keyword>
<evidence type="ECO:0000256" key="15">
    <source>
        <dbReference type="PROSITE-ProRule" id="PRU00035"/>
    </source>
</evidence>
<evidence type="ECO:0000256" key="8">
    <source>
        <dbReference type="ARBA" id="ARBA00023117"/>
    </source>
</evidence>
<dbReference type="GO" id="GO:0045944">
    <property type="term" value="P:positive regulation of transcription by RNA polymerase II"/>
    <property type="evidence" value="ECO:0007669"/>
    <property type="project" value="TreeGrafter"/>
</dbReference>
<dbReference type="PROSITE" id="PS51186">
    <property type="entry name" value="GNAT"/>
    <property type="match status" value="1"/>
</dbReference>
<dbReference type="SUPFAM" id="SSF55729">
    <property type="entry name" value="Acyl-CoA N-acyltransferases (Nat)"/>
    <property type="match status" value="1"/>
</dbReference>
<sequence length="823" mass="94131">MASSANDCSKASTSANKNPAPVDSTNVATNASAAPSPSPRQNNLQRIQQRKQQVYNWQSAKKILKLAIYSACQSDGCKCTGWKAPLSPNKSPRVDVATQLANFPDPCRNCTHILGNHVSHLKALPEEEINRLLGMVVDVENIFMSMHTEQDADTKKVYYFLFDLLRQSIVNLRKPKVEGPLGHPPFEQPSIAKAILNFVYYKFADKPQVEWQMMHDLAKMFLHCLNHWNFETPSTKKADASTEEDASEMTAYTTNYTRWLIFCQVPAFCDSLPHFETALVFGRTLLCAVFRTVRRQLMERCRSDRDKMPPEKRDLVLTHFPKFLALVEEEIYSDSSPIWDPEYRPAPPRHLQSSEKGVRRPGEFEKLTAPTNEKNNFSTVNISLGMGKKLKLDPSLADDSQKETSESKNRSDRVSGADSKSRKSDPLCGPEIIGDPTEEEVVEINAKINNLKQNCGLEAVFADNGPRDELPKIEEARGMIELQLVGNSLSQPVSQDTMMWLIGLQNLFSYQLPKMPKHYITRLVFDPKQKTLALIKHGRPIGGICFRMFPEQGFSEIVFCAVSSNEQVKGYGTHLMNHLKDYHIQINIHHFLTFADAYAIGYFKKQGFSKDIKLNRAVYQDLIKDYDGATLMHCQLNPKIVYTEFTSVIRKQREIIKYIIESRNSQAQQVYPGLTCFKEGVRPIPVESIPGIQETGWRPAARMTRVNRMTEECSDPDTLAKNFSIILNTIKNHDFAWPFLEPVKTEIAADYYDHIKYPMDLGTMTKRLKAGYYVTRRLFIADMTRIFSNCRQYNKPDTQYYTWGNTLEKYFQTKMKEMGLWDK</sequence>
<dbReference type="Gene3D" id="3.40.630.30">
    <property type="match status" value="1"/>
</dbReference>
<dbReference type="EMBL" id="OU963866">
    <property type="protein sequence ID" value="CAH0390370.1"/>
    <property type="molecule type" value="Genomic_DNA"/>
</dbReference>
<accession>A0A9P0F5C3</accession>
<organism evidence="19 20">
    <name type="scientific">Bemisia tabaci</name>
    <name type="common">Sweetpotato whitefly</name>
    <name type="synonym">Aleurodes tabaci</name>
    <dbReference type="NCBI Taxonomy" id="7038"/>
    <lineage>
        <taxon>Eukaryota</taxon>
        <taxon>Metazoa</taxon>
        <taxon>Ecdysozoa</taxon>
        <taxon>Arthropoda</taxon>
        <taxon>Hexapoda</taxon>
        <taxon>Insecta</taxon>
        <taxon>Pterygota</taxon>
        <taxon>Neoptera</taxon>
        <taxon>Paraneoptera</taxon>
        <taxon>Hemiptera</taxon>
        <taxon>Sternorrhyncha</taxon>
        <taxon>Aleyrodoidea</taxon>
        <taxon>Aleyrodidae</taxon>
        <taxon>Aleyrodinae</taxon>
        <taxon>Bemisia</taxon>
    </lineage>
</organism>
<comment type="similarity">
    <text evidence="3">Belongs to the acetyltransferase family. GCN5 subfamily.</text>
</comment>
<evidence type="ECO:0000256" key="9">
    <source>
        <dbReference type="ARBA" id="ARBA00023159"/>
    </source>
</evidence>
<evidence type="ECO:0000256" key="16">
    <source>
        <dbReference type="SAM" id="MobiDB-lite"/>
    </source>
</evidence>
<dbReference type="Pfam" id="PF00439">
    <property type="entry name" value="Bromodomain"/>
    <property type="match status" value="1"/>
</dbReference>
<dbReference type="Pfam" id="PF00583">
    <property type="entry name" value="Acetyltransf_1"/>
    <property type="match status" value="1"/>
</dbReference>
<evidence type="ECO:0000259" key="17">
    <source>
        <dbReference type="PROSITE" id="PS50014"/>
    </source>
</evidence>
<dbReference type="CDD" id="cd04301">
    <property type="entry name" value="NAT_SF"/>
    <property type="match status" value="1"/>
</dbReference>
<evidence type="ECO:0000256" key="12">
    <source>
        <dbReference type="ARBA" id="ARBA00023242"/>
    </source>
</evidence>
<evidence type="ECO:0000256" key="13">
    <source>
        <dbReference type="ARBA" id="ARBA00023315"/>
    </source>
</evidence>
<keyword evidence="9" id="KW-0010">Activator</keyword>
<comment type="subcellular location">
    <subcellularLocation>
        <location evidence="2">Cytoplasm</location>
        <location evidence="2">Cytoskeleton</location>
        <location evidence="2">Microtubule organizing center</location>
        <location evidence="2">Centrosome</location>
    </subcellularLocation>
    <subcellularLocation>
        <location evidence="1">Nucleus</location>
    </subcellularLocation>
</comment>
<dbReference type="PANTHER" id="PTHR45750">
    <property type="entry name" value="GH11602P"/>
    <property type="match status" value="1"/>
</dbReference>
<gene>
    <name evidence="19" type="ORF">BEMITA_LOCUS9100</name>
</gene>
<protein>
    <recommendedName>
        <fullName evidence="4">histone acetyltransferase</fullName>
        <ecNumber evidence="4">2.3.1.48</ecNumber>
    </recommendedName>
</protein>
<dbReference type="PROSITE" id="PS00633">
    <property type="entry name" value="BROMODOMAIN_1"/>
    <property type="match status" value="1"/>
</dbReference>
<dbReference type="Proteomes" id="UP001152759">
    <property type="component" value="Chromosome 5"/>
</dbReference>
<evidence type="ECO:0000259" key="18">
    <source>
        <dbReference type="PROSITE" id="PS51186"/>
    </source>
</evidence>
<keyword evidence="12" id="KW-0539">Nucleus</keyword>
<keyword evidence="7" id="KW-0805">Transcription regulation</keyword>
<dbReference type="CDD" id="cd05509">
    <property type="entry name" value="Bromo_gcn5_like"/>
    <property type="match status" value="1"/>
</dbReference>
<feature type="domain" description="Bromo" evidence="17">
    <location>
        <begin position="731"/>
        <end position="801"/>
    </location>
</feature>
<dbReference type="SUPFAM" id="SSF47370">
    <property type="entry name" value="Bromodomain"/>
    <property type="match status" value="1"/>
</dbReference>
<keyword evidence="11" id="KW-0206">Cytoskeleton</keyword>
<evidence type="ECO:0000256" key="11">
    <source>
        <dbReference type="ARBA" id="ARBA00023212"/>
    </source>
</evidence>
<dbReference type="PRINTS" id="PR00503">
    <property type="entry name" value="BROMODOMAIN"/>
</dbReference>
<feature type="region of interest" description="Disordered" evidence="16">
    <location>
        <begin position="337"/>
        <end position="379"/>
    </location>
</feature>
<feature type="domain" description="N-acetyltransferase" evidence="18">
    <location>
        <begin position="491"/>
        <end position="637"/>
    </location>
</feature>
<dbReference type="PROSITE" id="PS50014">
    <property type="entry name" value="BROMODOMAIN_2"/>
    <property type="match status" value="1"/>
</dbReference>
<dbReference type="GO" id="GO:0043992">
    <property type="term" value="F:histone H3K9 acetyltransferase activity"/>
    <property type="evidence" value="ECO:0007669"/>
    <property type="project" value="UniProtKB-ARBA"/>
</dbReference>
<dbReference type="GO" id="GO:0005634">
    <property type="term" value="C:nucleus"/>
    <property type="evidence" value="ECO:0007669"/>
    <property type="project" value="UniProtKB-SubCell"/>
</dbReference>
<dbReference type="FunFam" id="3.40.630.30:FF:000004">
    <property type="entry name" value="Histone acetyltransferase KAT2A"/>
    <property type="match status" value="1"/>
</dbReference>
<feature type="compositionally biased region" description="Polar residues" evidence="16">
    <location>
        <begin position="1"/>
        <end position="30"/>
    </location>
</feature>
<dbReference type="KEGG" id="btab:109037851"/>
<reference evidence="19" key="1">
    <citation type="submission" date="2021-12" db="EMBL/GenBank/DDBJ databases">
        <authorList>
            <person name="King R."/>
        </authorList>
    </citation>
    <scope>NUCLEOTIDE SEQUENCE</scope>
</reference>
<evidence type="ECO:0000256" key="1">
    <source>
        <dbReference type="ARBA" id="ARBA00004123"/>
    </source>
</evidence>
<comment type="catalytic activity">
    <reaction evidence="14">
        <text>L-lysyl-[histone] + acetyl-CoA = N(6)-acetyl-L-lysyl-[histone] + CoA + H(+)</text>
        <dbReference type="Rhea" id="RHEA:21992"/>
        <dbReference type="Rhea" id="RHEA-COMP:9845"/>
        <dbReference type="Rhea" id="RHEA-COMP:11338"/>
        <dbReference type="ChEBI" id="CHEBI:15378"/>
        <dbReference type="ChEBI" id="CHEBI:29969"/>
        <dbReference type="ChEBI" id="CHEBI:57287"/>
        <dbReference type="ChEBI" id="CHEBI:57288"/>
        <dbReference type="ChEBI" id="CHEBI:61930"/>
        <dbReference type="EC" id="2.3.1.48"/>
    </reaction>
    <physiologicalReaction direction="left-to-right" evidence="14">
        <dbReference type="Rhea" id="RHEA:21993"/>
    </physiologicalReaction>
</comment>
<feature type="region of interest" description="Disordered" evidence="16">
    <location>
        <begin position="392"/>
        <end position="436"/>
    </location>
</feature>